<evidence type="ECO:0000313" key="2">
    <source>
        <dbReference type="EMBL" id="BBY59253.1"/>
    </source>
</evidence>
<organism evidence="2 3">
    <name type="scientific">Mycolicibacterium sarraceniae</name>
    <dbReference type="NCBI Taxonomy" id="1534348"/>
    <lineage>
        <taxon>Bacteria</taxon>
        <taxon>Bacillati</taxon>
        <taxon>Actinomycetota</taxon>
        <taxon>Actinomycetes</taxon>
        <taxon>Mycobacteriales</taxon>
        <taxon>Mycobacteriaceae</taxon>
        <taxon>Mycolicibacterium</taxon>
    </lineage>
</organism>
<evidence type="ECO:0000313" key="3">
    <source>
        <dbReference type="Proteomes" id="UP000466445"/>
    </source>
</evidence>
<dbReference type="AlphaFoldDB" id="A0A7I7SR97"/>
<gene>
    <name evidence="2" type="ORF">MSAR_23890</name>
</gene>
<evidence type="ECO:0000256" key="1">
    <source>
        <dbReference type="SAM" id="MobiDB-lite"/>
    </source>
</evidence>
<proteinExistence type="predicted"/>
<name>A0A7I7SR97_9MYCO</name>
<accession>A0A7I7SR97</accession>
<feature type="region of interest" description="Disordered" evidence="1">
    <location>
        <begin position="196"/>
        <end position="220"/>
    </location>
</feature>
<reference evidence="2 3" key="1">
    <citation type="journal article" date="2019" name="Emerg. Microbes Infect.">
        <title>Comprehensive subspecies identification of 175 nontuberculous mycobacteria species based on 7547 genomic profiles.</title>
        <authorList>
            <person name="Matsumoto Y."/>
            <person name="Kinjo T."/>
            <person name="Motooka D."/>
            <person name="Nabeya D."/>
            <person name="Jung N."/>
            <person name="Uechi K."/>
            <person name="Horii T."/>
            <person name="Iida T."/>
            <person name="Fujita J."/>
            <person name="Nakamura S."/>
        </authorList>
    </citation>
    <scope>NUCLEOTIDE SEQUENCE [LARGE SCALE GENOMIC DNA]</scope>
    <source>
        <strain evidence="2 3">JCM 30395</strain>
    </source>
</reference>
<dbReference type="EMBL" id="AP022595">
    <property type="protein sequence ID" value="BBY59253.1"/>
    <property type="molecule type" value="Genomic_DNA"/>
</dbReference>
<dbReference type="KEGG" id="msar:MSAR_23890"/>
<sequence length="220" mass="23527">MWSAEPGIDLTTGRAVVARAYIESYFLALAMGTVDVTYPGFQQSLPPRPADGGALADEPWPGTQHPAPYPVVGTIKEHVLRLDNSGQTTVAIVCGFDYGYGVKRGDGVDSHNSGSAYDGVGAVRIQMAGNPQPGQPLPPQRGPSAAPIASVFSGLRIESRVVGDQSDTPQWPTREADIQDCRDRAPDPIERRKFLLQGKHPLSDYPTLAPYPGWPEAGPP</sequence>
<protein>
    <submittedName>
        <fullName evidence="2">Uncharacterized protein</fullName>
    </submittedName>
</protein>
<dbReference type="Proteomes" id="UP000466445">
    <property type="component" value="Chromosome"/>
</dbReference>
<keyword evidence="3" id="KW-1185">Reference proteome</keyword>